<accession>A0AAD8IJU8</accession>
<reference evidence="1" key="2">
    <citation type="submission" date="2023-05" db="EMBL/GenBank/DDBJ databases">
        <authorList>
            <person name="Schelkunov M.I."/>
        </authorList>
    </citation>
    <scope>NUCLEOTIDE SEQUENCE</scope>
    <source>
        <strain evidence="1">Hsosn_3</strain>
        <tissue evidence="1">Leaf</tissue>
    </source>
</reference>
<dbReference type="AlphaFoldDB" id="A0AAD8IJU8"/>
<organism evidence="1 2">
    <name type="scientific">Heracleum sosnowskyi</name>
    <dbReference type="NCBI Taxonomy" id="360622"/>
    <lineage>
        <taxon>Eukaryota</taxon>
        <taxon>Viridiplantae</taxon>
        <taxon>Streptophyta</taxon>
        <taxon>Embryophyta</taxon>
        <taxon>Tracheophyta</taxon>
        <taxon>Spermatophyta</taxon>
        <taxon>Magnoliopsida</taxon>
        <taxon>eudicotyledons</taxon>
        <taxon>Gunneridae</taxon>
        <taxon>Pentapetalae</taxon>
        <taxon>asterids</taxon>
        <taxon>campanulids</taxon>
        <taxon>Apiales</taxon>
        <taxon>Apiaceae</taxon>
        <taxon>Apioideae</taxon>
        <taxon>apioid superclade</taxon>
        <taxon>Tordylieae</taxon>
        <taxon>Tordyliinae</taxon>
        <taxon>Heracleum</taxon>
    </lineage>
</organism>
<proteinExistence type="predicted"/>
<dbReference type="EMBL" id="JAUIZM010000005">
    <property type="protein sequence ID" value="KAK1386231.1"/>
    <property type="molecule type" value="Genomic_DNA"/>
</dbReference>
<dbReference type="PANTHER" id="PTHR44083:SF45">
    <property type="entry name" value="TOPLESS-RELATED PROTEIN 1"/>
    <property type="match status" value="1"/>
</dbReference>
<keyword evidence="2" id="KW-1185">Reference proteome</keyword>
<dbReference type="InterPro" id="IPR027728">
    <property type="entry name" value="Topless_fam"/>
</dbReference>
<dbReference type="Proteomes" id="UP001237642">
    <property type="component" value="Unassembled WGS sequence"/>
</dbReference>
<sequence length="147" mass="15923">MIRRVNTGLAYSIALNILVSSAYNSEICSWRNFAFMKQSSRFLDIDGHAVSLEGPDLKPCTQWISRGRICDATYSCDGHTVYASFVMGYISVLDSPSFTLRCIINLSAYKTLNPSLVVSTLAIAAHPSKPNGLDLGLSAGGVLMVEP</sequence>
<evidence type="ECO:0000313" key="1">
    <source>
        <dbReference type="EMBL" id="KAK1386231.1"/>
    </source>
</evidence>
<dbReference type="PANTHER" id="PTHR44083">
    <property type="entry name" value="TOPLESS-RELATED PROTEIN 1-RELATED"/>
    <property type="match status" value="1"/>
</dbReference>
<dbReference type="GO" id="GO:0006355">
    <property type="term" value="P:regulation of DNA-templated transcription"/>
    <property type="evidence" value="ECO:0007669"/>
    <property type="project" value="InterPro"/>
</dbReference>
<gene>
    <name evidence="1" type="ORF">POM88_023966</name>
</gene>
<evidence type="ECO:0000313" key="2">
    <source>
        <dbReference type="Proteomes" id="UP001237642"/>
    </source>
</evidence>
<name>A0AAD8IJU8_9APIA</name>
<reference evidence="1" key="1">
    <citation type="submission" date="2023-02" db="EMBL/GenBank/DDBJ databases">
        <title>Genome of toxic invasive species Heracleum sosnowskyi carries increased number of genes despite the absence of recent whole-genome duplications.</title>
        <authorList>
            <person name="Schelkunov M."/>
            <person name="Shtratnikova V."/>
            <person name="Makarenko M."/>
            <person name="Klepikova A."/>
            <person name="Omelchenko D."/>
            <person name="Novikova G."/>
            <person name="Obukhova E."/>
            <person name="Bogdanov V."/>
            <person name="Penin A."/>
            <person name="Logacheva M."/>
        </authorList>
    </citation>
    <scope>NUCLEOTIDE SEQUENCE</scope>
    <source>
        <strain evidence="1">Hsosn_3</strain>
        <tissue evidence="1">Leaf</tissue>
    </source>
</reference>
<protein>
    <submittedName>
        <fullName evidence="1">Uncharacterized protein</fullName>
    </submittedName>
</protein>
<comment type="caution">
    <text evidence="1">The sequence shown here is derived from an EMBL/GenBank/DDBJ whole genome shotgun (WGS) entry which is preliminary data.</text>
</comment>